<reference evidence="1 2" key="1">
    <citation type="submission" date="2024-06" db="EMBL/GenBank/DDBJ databases">
        <title>Sorghum-associated microbial communities from plants grown in Nebraska, USA.</title>
        <authorList>
            <person name="Schachtman D."/>
        </authorList>
    </citation>
    <scope>NUCLEOTIDE SEQUENCE [LARGE SCALE GENOMIC DNA]</scope>
    <source>
        <strain evidence="1 2">2709</strain>
    </source>
</reference>
<evidence type="ECO:0000313" key="1">
    <source>
        <dbReference type="EMBL" id="MET4577823.1"/>
    </source>
</evidence>
<organism evidence="1 2">
    <name type="scientific">Ottowia thiooxydans</name>
    <dbReference type="NCBI Taxonomy" id="219182"/>
    <lineage>
        <taxon>Bacteria</taxon>
        <taxon>Pseudomonadati</taxon>
        <taxon>Pseudomonadota</taxon>
        <taxon>Betaproteobacteria</taxon>
        <taxon>Burkholderiales</taxon>
        <taxon>Comamonadaceae</taxon>
        <taxon>Ottowia</taxon>
    </lineage>
</organism>
<name>A0ABV2Q9V4_9BURK</name>
<keyword evidence="2" id="KW-1185">Reference proteome</keyword>
<comment type="caution">
    <text evidence="1">The sequence shown here is derived from an EMBL/GenBank/DDBJ whole genome shotgun (WGS) entry which is preliminary data.</text>
</comment>
<proteinExistence type="predicted"/>
<accession>A0ABV2Q9V4</accession>
<sequence>MRLGQPLFVMPICTRAVDGSFGSTVTAMTRVRTFAPETSAHHV</sequence>
<dbReference type="Proteomes" id="UP001549320">
    <property type="component" value="Unassembled WGS sequence"/>
</dbReference>
<dbReference type="EMBL" id="JBEPSH010000005">
    <property type="protein sequence ID" value="MET4577823.1"/>
    <property type="molecule type" value="Genomic_DNA"/>
</dbReference>
<protein>
    <submittedName>
        <fullName evidence="1">Uncharacterized protein</fullName>
    </submittedName>
</protein>
<evidence type="ECO:0000313" key="2">
    <source>
        <dbReference type="Proteomes" id="UP001549320"/>
    </source>
</evidence>
<gene>
    <name evidence="1" type="ORF">ABIE13_002934</name>
</gene>